<feature type="transmembrane region" description="Helical" evidence="1">
    <location>
        <begin position="73"/>
        <end position="93"/>
    </location>
</feature>
<dbReference type="Proteomes" id="UP000014113">
    <property type="component" value="Unassembled WGS sequence"/>
</dbReference>
<dbReference type="eggNOG" id="COG3275">
    <property type="taxonomic scope" value="Bacteria"/>
</dbReference>
<name>S1N3W0_9ENTE</name>
<dbReference type="NCBIfam" id="TIGR04518">
    <property type="entry name" value="ECF_S_folT_fam"/>
    <property type="match status" value="1"/>
</dbReference>
<keyword evidence="1" id="KW-0472">Membrane</keyword>
<feature type="transmembrane region" description="Helical" evidence="1">
    <location>
        <begin position="144"/>
        <end position="167"/>
    </location>
</feature>
<dbReference type="InterPro" id="IPR030949">
    <property type="entry name" value="ECF_S_folate_fam"/>
</dbReference>
<feature type="transmembrane region" description="Helical" evidence="1">
    <location>
        <begin position="99"/>
        <end position="123"/>
    </location>
</feature>
<keyword evidence="1" id="KW-1133">Transmembrane helix</keyword>
<accession>S1N3W0</accession>
<evidence type="ECO:0000313" key="2">
    <source>
        <dbReference type="EMBL" id="EOW80283.1"/>
    </source>
</evidence>
<feature type="transmembrane region" description="Helical" evidence="1">
    <location>
        <begin position="33"/>
        <end position="61"/>
    </location>
</feature>
<protein>
    <recommendedName>
        <fullName evidence="4">Integral membrane protein</fullName>
    </recommendedName>
</protein>
<proteinExistence type="predicted"/>
<organism evidence="2 3">
    <name type="scientific">Enterococcus columbae DSM 7374 = ATCC 51263</name>
    <dbReference type="NCBI Taxonomy" id="1121865"/>
    <lineage>
        <taxon>Bacteria</taxon>
        <taxon>Bacillati</taxon>
        <taxon>Bacillota</taxon>
        <taxon>Bacilli</taxon>
        <taxon>Lactobacillales</taxon>
        <taxon>Enterococcaceae</taxon>
        <taxon>Enterococcus</taxon>
    </lineage>
</organism>
<gene>
    <name evidence="2" type="ORF">I568_01983</name>
</gene>
<evidence type="ECO:0008006" key="4">
    <source>
        <dbReference type="Google" id="ProtNLM"/>
    </source>
</evidence>
<dbReference type="AlphaFoldDB" id="S1N3W0"/>
<dbReference type="RefSeq" id="WP_016183510.1">
    <property type="nucleotide sequence ID" value="NZ_JXKI01000004.1"/>
</dbReference>
<keyword evidence="3" id="KW-1185">Reference proteome</keyword>
<evidence type="ECO:0000256" key="1">
    <source>
        <dbReference type="SAM" id="Phobius"/>
    </source>
</evidence>
<dbReference type="PATRIC" id="fig|1121865.3.peg.1330"/>
<dbReference type="STRING" id="1121865.OMW_01369"/>
<comment type="caution">
    <text evidence="2">The sequence shown here is derived from an EMBL/GenBank/DDBJ whole genome shotgun (WGS) entry which is preliminary data.</text>
</comment>
<dbReference type="Pfam" id="PF12822">
    <property type="entry name" value="ECF_trnsprt"/>
    <property type="match status" value="1"/>
</dbReference>
<dbReference type="OrthoDB" id="4624at2"/>
<reference evidence="2 3" key="1">
    <citation type="submission" date="2013-03" db="EMBL/GenBank/DDBJ databases">
        <title>The Genome Sequence of Enterococcus columbae ATCC_51263 (PacBio/Illumina hybrid assembly).</title>
        <authorList>
            <consortium name="The Broad Institute Genomics Platform"/>
            <consortium name="The Broad Institute Genome Sequencing Center for Infectious Disease"/>
            <person name="Earl A."/>
            <person name="Russ C."/>
            <person name="Gilmore M."/>
            <person name="Surin D."/>
            <person name="Walker B."/>
            <person name="Young S."/>
            <person name="Zeng Q."/>
            <person name="Gargeya S."/>
            <person name="Fitzgerald M."/>
            <person name="Haas B."/>
            <person name="Abouelleil A."/>
            <person name="Allen A.W."/>
            <person name="Alvarado L."/>
            <person name="Arachchi H.M."/>
            <person name="Berlin A.M."/>
            <person name="Chapman S.B."/>
            <person name="Gainer-Dewar J."/>
            <person name="Goldberg J."/>
            <person name="Griggs A."/>
            <person name="Gujja S."/>
            <person name="Hansen M."/>
            <person name="Howarth C."/>
            <person name="Imamovic A."/>
            <person name="Ireland A."/>
            <person name="Larimer J."/>
            <person name="McCowan C."/>
            <person name="Murphy C."/>
            <person name="Pearson M."/>
            <person name="Poon T.W."/>
            <person name="Priest M."/>
            <person name="Roberts A."/>
            <person name="Saif S."/>
            <person name="Shea T."/>
            <person name="Sisk P."/>
            <person name="Sykes S."/>
            <person name="Wortman J."/>
            <person name="Nusbaum C."/>
            <person name="Birren B."/>
        </authorList>
    </citation>
    <scope>NUCLEOTIDE SEQUENCE [LARGE SCALE GENOMIC DNA]</scope>
    <source>
        <strain evidence="2 3">ATCC 51263</strain>
    </source>
</reference>
<dbReference type="Gene3D" id="1.10.1760.20">
    <property type="match status" value="1"/>
</dbReference>
<dbReference type="InterPro" id="IPR024529">
    <property type="entry name" value="ECF_trnsprt_substrate-spec"/>
</dbReference>
<dbReference type="EMBL" id="ASWJ01000009">
    <property type="protein sequence ID" value="EOW80283.1"/>
    <property type="molecule type" value="Genomic_DNA"/>
</dbReference>
<dbReference type="GO" id="GO:0022857">
    <property type="term" value="F:transmembrane transporter activity"/>
    <property type="evidence" value="ECO:0007669"/>
    <property type="project" value="InterPro"/>
</dbReference>
<sequence length="172" mass="19286">MEKLTTRKMAILALLVAVEVVLTHQFAIQTQFIRIGFSFIVVFVMAVLFGPLWTGIGGVLADLIGMALFAKGAFFIGFTFNAFLGGVIYGLFFYNKKLTWLHCLGAVVCNTVIINLMLTPLWLSIMYNIPLDSWAIWSVRLVKTAIMVPIEVIILTIMTRALPMAYFKRQLS</sequence>
<evidence type="ECO:0000313" key="3">
    <source>
        <dbReference type="Proteomes" id="UP000014113"/>
    </source>
</evidence>
<keyword evidence="1" id="KW-0812">Transmembrane</keyword>